<accession>A0A6A6SIN6</accession>
<evidence type="ECO:0000313" key="1">
    <source>
        <dbReference type="EMBL" id="KAF2646268.1"/>
    </source>
</evidence>
<dbReference type="AlphaFoldDB" id="A0A6A6SIN6"/>
<proteinExistence type="predicted"/>
<dbReference type="Proteomes" id="UP000799753">
    <property type="component" value="Unassembled WGS sequence"/>
</dbReference>
<organism evidence="1 2">
    <name type="scientific">Massarina eburnea CBS 473.64</name>
    <dbReference type="NCBI Taxonomy" id="1395130"/>
    <lineage>
        <taxon>Eukaryota</taxon>
        <taxon>Fungi</taxon>
        <taxon>Dikarya</taxon>
        <taxon>Ascomycota</taxon>
        <taxon>Pezizomycotina</taxon>
        <taxon>Dothideomycetes</taxon>
        <taxon>Pleosporomycetidae</taxon>
        <taxon>Pleosporales</taxon>
        <taxon>Massarineae</taxon>
        <taxon>Massarinaceae</taxon>
        <taxon>Massarina</taxon>
    </lineage>
</organism>
<keyword evidence="2" id="KW-1185">Reference proteome</keyword>
<name>A0A6A6SIN6_9PLEO</name>
<gene>
    <name evidence="1" type="ORF">P280DRAFT_387983</name>
</gene>
<evidence type="ECO:0000313" key="2">
    <source>
        <dbReference type="Proteomes" id="UP000799753"/>
    </source>
</evidence>
<protein>
    <submittedName>
        <fullName evidence="1">Uncharacterized protein</fullName>
    </submittedName>
</protein>
<sequence>LAIASSTYCLRSHLVHGLEEQEAQLDEIESTLRGHIRLIEDPLDQIERKRHMNKREELYGKRKRDEKNGSREAYEVIVRIQEI</sequence>
<dbReference type="EMBL" id="MU006776">
    <property type="protein sequence ID" value="KAF2646268.1"/>
    <property type="molecule type" value="Genomic_DNA"/>
</dbReference>
<dbReference type="OrthoDB" id="113620at2759"/>
<reference evidence="1" key="1">
    <citation type="journal article" date="2020" name="Stud. Mycol.">
        <title>101 Dothideomycetes genomes: a test case for predicting lifestyles and emergence of pathogens.</title>
        <authorList>
            <person name="Haridas S."/>
            <person name="Albert R."/>
            <person name="Binder M."/>
            <person name="Bloem J."/>
            <person name="Labutti K."/>
            <person name="Salamov A."/>
            <person name="Andreopoulos B."/>
            <person name="Baker S."/>
            <person name="Barry K."/>
            <person name="Bills G."/>
            <person name="Bluhm B."/>
            <person name="Cannon C."/>
            <person name="Castanera R."/>
            <person name="Culley D."/>
            <person name="Daum C."/>
            <person name="Ezra D."/>
            <person name="Gonzalez J."/>
            <person name="Henrissat B."/>
            <person name="Kuo A."/>
            <person name="Liang C."/>
            <person name="Lipzen A."/>
            <person name="Lutzoni F."/>
            <person name="Magnuson J."/>
            <person name="Mondo S."/>
            <person name="Nolan M."/>
            <person name="Ohm R."/>
            <person name="Pangilinan J."/>
            <person name="Park H.-J."/>
            <person name="Ramirez L."/>
            <person name="Alfaro M."/>
            <person name="Sun H."/>
            <person name="Tritt A."/>
            <person name="Yoshinaga Y."/>
            <person name="Zwiers L.-H."/>
            <person name="Turgeon B."/>
            <person name="Goodwin S."/>
            <person name="Spatafora J."/>
            <person name="Crous P."/>
            <person name="Grigoriev I."/>
        </authorList>
    </citation>
    <scope>NUCLEOTIDE SEQUENCE</scope>
    <source>
        <strain evidence="1">CBS 473.64</strain>
    </source>
</reference>
<feature type="non-terminal residue" evidence="1">
    <location>
        <position position="1"/>
    </location>
</feature>